<dbReference type="InterPro" id="IPR027417">
    <property type="entry name" value="P-loop_NTPase"/>
</dbReference>
<feature type="transmembrane region" description="Helical" evidence="2">
    <location>
        <begin position="234"/>
        <end position="259"/>
    </location>
</feature>
<dbReference type="EMBL" id="BAAAHP010000285">
    <property type="protein sequence ID" value="GAA0905744.1"/>
    <property type="molecule type" value="Genomic_DNA"/>
</dbReference>
<evidence type="ECO:0000259" key="3">
    <source>
        <dbReference type="Pfam" id="PF05707"/>
    </source>
</evidence>
<dbReference type="Pfam" id="PF05707">
    <property type="entry name" value="Zot"/>
    <property type="match status" value="1"/>
</dbReference>
<feature type="domain" description="Zona occludens toxin N-terminal" evidence="3">
    <location>
        <begin position="486"/>
        <end position="570"/>
    </location>
</feature>
<feature type="transmembrane region" description="Helical" evidence="2">
    <location>
        <begin position="192"/>
        <end position="214"/>
    </location>
</feature>
<accession>A0ABP3YTH7</accession>
<keyword evidence="2" id="KW-0472">Membrane</keyword>
<keyword evidence="4" id="KW-0131">Cell cycle</keyword>
<keyword evidence="2" id="KW-1133">Transmembrane helix</keyword>
<keyword evidence="5" id="KW-1185">Reference proteome</keyword>
<dbReference type="Gene3D" id="3.40.50.300">
    <property type="entry name" value="P-loop containing nucleotide triphosphate hydrolases"/>
    <property type="match status" value="1"/>
</dbReference>
<comment type="caution">
    <text evidence="4">The sequence shown here is derived from an EMBL/GenBank/DDBJ whole genome shotgun (WGS) entry which is preliminary data.</text>
</comment>
<dbReference type="InterPro" id="IPR008900">
    <property type="entry name" value="Zot_N"/>
</dbReference>
<feature type="region of interest" description="Disordered" evidence="1">
    <location>
        <begin position="763"/>
        <end position="791"/>
    </location>
</feature>
<feature type="compositionally biased region" description="Acidic residues" evidence="1">
    <location>
        <begin position="779"/>
        <end position="791"/>
    </location>
</feature>
<protein>
    <submittedName>
        <fullName evidence="4">Cell division protein FtsK</fullName>
    </submittedName>
</protein>
<dbReference type="RefSeq" id="WP_343946486.1">
    <property type="nucleotide sequence ID" value="NZ_BAAAHP010000285.1"/>
</dbReference>
<reference evidence="5" key="1">
    <citation type="journal article" date="2019" name="Int. J. Syst. Evol. Microbiol.">
        <title>The Global Catalogue of Microorganisms (GCM) 10K type strain sequencing project: providing services to taxonomists for standard genome sequencing and annotation.</title>
        <authorList>
            <consortium name="The Broad Institute Genomics Platform"/>
            <consortium name="The Broad Institute Genome Sequencing Center for Infectious Disease"/>
            <person name="Wu L."/>
            <person name="Ma J."/>
        </authorList>
    </citation>
    <scope>NUCLEOTIDE SEQUENCE [LARGE SCALE GENOMIC DNA]</scope>
    <source>
        <strain evidence="5">JCM 11117</strain>
    </source>
</reference>
<name>A0ABP3YTH7_9PSEU</name>
<organism evidence="4 5">
    <name type="scientific">Pseudonocardia zijingensis</name>
    <dbReference type="NCBI Taxonomy" id="153376"/>
    <lineage>
        <taxon>Bacteria</taxon>
        <taxon>Bacillati</taxon>
        <taxon>Actinomycetota</taxon>
        <taxon>Actinomycetes</taxon>
        <taxon>Pseudonocardiales</taxon>
        <taxon>Pseudonocardiaceae</taxon>
        <taxon>Pseudonocardia</taxon>
    </lineage>
</organism>
<evidence type="ECO:0000313" key="4">
    <source>
        <dbReference type="EMBL" id="GAA0905744.1"/>
    </source>
</evidence>
<evidence type="ECO:0000256" key="1">
    <source>
        <dbReference type="SAM" id="MobiDB-lite"/>
    </source>
</evidence>
<gene>
    <name evidence="4" type="ORF">GCM10009559_73900</name>
</gene>
<proteinExistence type="predicted"/>
<sequence>MTTITTSGAAPDHEPPPDKTSSTGSGGRGNVVSFRKPLDRHSPAAGPDDTAPLAPVERMVFEGELVTDTRHDGESARPGTAVALRRAGAVARRRTVHVITTTRRVATHQRTRTVAKGTARQVWFPIAGAAVVVRRWQDSHGARRYERMMRAAEIAGDHEALLEWEARDVAEKARRHQRVMDWITSPLQLVKALAVGAAAAIGLLLALGVVLAVAHGDVAQVIGPITAVVEAIAFLVWFFTAYGTLLLTGATVAAIAYLWQLGRAQVDPPAWVAPAATGDDGGRDVVPDERAIVSALRNLNLPAINKKFKEGWQPRWVLQPVHDGKGWHAQLLLPEGVTVEMIVDRKAVLAHNLLRLPVEVWPTEPRDKPGVMDLWVADQGSLTKPVPPWPLLHKGSVDYFKGVPVGIDPRGNVVIGRLFATNWGVAGTMGSGKSTLIITTLLGAMLDPLVDIDVYCMAINADYDPLKPRLRTLFKSDEPEHIPQVLDALKQLMSELSERGRILSEKGEPKLTRALAEADPRMRPRVVVIDECQELFVSDIGEEAAELVEKIVAKARKYGVTMIFATPVPSADSLPRKVAKVLSNRACFAIGDHQGNDAILGTGKHTAGISATTLRPMTQDAQGNVDPGDIGTAMTVGFTPQDGLLRCYYIRRGEGLDEVTPVVKRALGILDDAGGVPAPSVEPTQDVRDPLADIAEVLSGHKRLRTQEVLQQLAERDRATYASWTPGQLKAYLAEHDIRTVKDSEGRMCVRALDVHTALADRANTDPDDLDTPAYVVTDGDDEAIEDGNDR</sequence>
<evidence type="ECO:0000313" key="5">
    <source>
        <dbReference type="Proteomes" id="UP001499967"/>
    </source>
</evidence>
<dbReference type="Proteomes" id="UP001499967">
    <property type="component" value="Unassembled WGS sequence"/>
</dbReference>
<keyword evidence="2" id="KW-0812">Transmembrane</keyword>
<dbReference type="SUPFAM" id="SSF52540">
    <property type="entry name" value="P-loop containing nucleoside triphosphate hydrolases"/>
    <property type="match status" value="1"/>
</dbReference>
<dbReference type="GO" id="GO:0051301">
    <property type="term" value="P:cell division"/>
    <property type="evidence" value="ECO:0007669"/>
    <property type="project" value="UniProtKB-KW"/>
</dbReference>
<feature type="region of interest" description="Disordered" evidence="1">
    <location>
        <begin position="1"/>
        <end position="54"/>
    </location>
</feature>
<keyword evidence="4" id="KW-0132">Cell division</keyword>
<evidence type="ECO:0000256" key="2">
    <source>
        <dbReference type="SAM" id="Phobius"/>
    </source>
</evidence>